<evidence type="ECO:0000313" key="1">
    <source>
        <dbReference type="EMBL" id="EXX72519.1"/>
    </source>
</evidence>
<protein>
    <submittedName>
        <fullName evidence="1">Uncharacterized protein</fullName>
    </submittedName>
</protein>
<dbReference type="STRING" id="1432141.A0A015KY71"/>
<dbReference type="Proteomes" id="UP000022910">
    <property type="component" value="Unassembled WGS sequence"/>
</dbReference>
<keyword evidence="2" id="KW-1185">Reference proteome</keyword>
<accession>A0A015KY71</accession>
<dbReference type="AlphaFoldDB" id="A0A015KY71"/>
<dbReference type="EMBL" id="JEMT01015272">
    <property type="protein sequence ID" value="EXX72519.1"/>
    <property type="molecule type" value="Genomic_DNA"/>
</dbReference>
<comment type="caution">
    <text evidence="1">The sequence shown here is derived from an EMBL/GenBank/DDBJ whole genome shotgun (WGS) entry which is preliminary data.</text>
</comment>
<organism evidence="1 2">
    <name type="scientific">Rhizophagus irregularis (strain DAOM 197198w)</name>
    <name type="common">Glomus intraradices</name>
    <dbReference type="NCBI Taxonomy" id="1432141"/>
    <lineage>
        <taxon>Eukaryota</taxon>
        <taxon>Fungi</taxon>
        <taxon>Fungi incertae sedis</taxon>
        <taxon>Mucoromycota</taxon>
        <taxon>Glomeromycotina</taxon>
        <taxon>Glomeromycetes</taxon>
        <taxon>Glomerales</taxon>
        <taxon>Glomeraceae</taxon>
        <taxon>Rhizophagus</taxon>
    </lineage>
</organism>
<dbReference type="OrthoDB" id="449091at2759"/>
<sequence>MAQEISHSWYLYGNGNSIIIYDTDLINNNNEFISNESIKGNIILLGNVFENKVTEIIMNERISDGTDISGLDQISKLFPKRTGVPIPDWIITGPETKWKGIGGLLGAGFWNNEWKFSEVIGYLA</sequence>
<dbReference type="HOGENOM" id="CLU_2005140_0_0_1"/>
<evidence type="ECO:0000313" key="2">
    <source>
        <dbReference type="Proteomes" id="UP000022910"/>
    </source>
</evidence>
<gene>
    <name evidence="1" type="ORF">RirG_068520</name>
</gene>
<proteinExistence type="predicted"/>
<reference evidence="1 2" key="1">
    <citation type="submission" date="2014-02" db="EMBL/GenBank/DDBJ databases">
        <title>Single nucleus genome sequencing reveals high similarity among nuclei of an endomycorrhizal fungus.</title>
        <authorList>
            <person name="Lin K."/>
            <person name="Geurts R."/>
            <person name="Zhang Z."/>
            <person name="Limpens E."/>
            <person name="Saunders D.G."/>
            <person name="Mu D."/>
            <person name="Pang E."/>
            <person name="Cao H."/>
            <person name="Cha H."/>
            <person name="Lin T."/>
            <person name="Zhou Q."/>
            <person name="Shang Y."/>
            <person name="Li Y."/>
            <person name="Ivanov S."/>
            <person name="Sharma T."/>
            <person name="Velzen R.V."/>
            <person name="Ruijter N.D."/>
            <person name="Aanen D.K."/>
            <person name="Win J."/>
            <person name="Kamoun S."/>
            <person name="Bisseling T."/>
            <person name="Huang S."/>
        </authorList>
    </citation>
    <scope>NUCLEOTIDE SEQUENCE [LARGE SCALE GENOMIC DNA]</scope>
    <source>
        <strain evidence="2">DAOM197198w</strain>
    </source>
</reference>
<name>A0A015KY71_RHIIW</name>